<evidence type="ECO:0000313" key="4">
    <source>
        <dbReference type="EMBL" id="CAH0109140.1"/>
    </source>
</evidence>
<gene>
    <name evidence="4" type="ORF">DGAL_LOCUS12604</name>
</gene>
<keyword evidence="5" id="KW-1185">Reference proteome</keyword>
<dbReference type="CDD" id="cd01100">
    <property type="entry name" value="APPLE_Factor_XI_like"/>
    <property type="match status" value="1"/>
</dbReference>
<evidence type="ECO:0000259" key="3">
    <source>
        <dbReference type="Pfam" id="PF00024"/>
    </source>
</evidence>
<protein>
    <recommendedName>
        <fullName evidence="3">Apple domain-containing protein</fullName>
    </recommendedName>
</protein>
<dbReference type="Pfam" id="PF00024">
    <property type="entry name" value="PAN_1"/>
    <property type="match status" value="1"/>
</dbReference>
<dbReference type="GO" id="GO:0005576">
    <property type="term" value="C:extracellular region"/>
    <property type="evidence" value="ECO:0007669"/>
    <property type="project" value="InterPro"/>
</dbReference>
<feature type="domain" description="Apple" evidence="3">
    <location>
        <begin position="67"/>
        <end position="104"/>
    </location>
</feature>
<keyword evidence="2" id="KW-1015">Disulfide bond</keyword>
<evidence type="ECO:0000256" key="1">
    <source>
        <dbReference type="ARBA" id="ARBA00022737"/>
    </source>
</evidence>
<evidence type="ECO:0000256" key="2">
    <source>
        <dbReference type="ARBA" id="ARBA00023157"/>
    </source>
</evidence>
<dbReference type="OrthoDB" id="6349658at2759"/>
<comment type="caution">
    <text evidence="4">The sequence shown here is derived from an EMBL/GenBank/DDBJ whole genome shotgun (WGS) entry which is preliminary data.</text>
</comment>
<organism evidence="4 5">
    <name type="scientific">Daphnia galeata</name>
    <dbReference type="NCBI Taxonomy" id="27404"/>
    <lineage>
        <taxon>Eukaryota</taxon>
        <taxon>Metazoa</taxon>
        <taxon>Ecdysozoa</taxon>
        <taxon>Arthropoda</taxon>
        <taxon>Crustacea</taxon>
        <taxon>Branchiopoda</taxon>
        <taxon>Diplostraca</taxon>
        <taxon>Cladocera</taxon>
        <taxon>Anomopoda</taxon>
        <taxon>Daphniidae</taxon>
        <taxon>Daphnia</taxon>
    </lineage>
</organism>
<accession>A0A8J2S466</accession>
<dbReference type="EMBL" id="CAKKLH010000291">
    <property type="protein sequence ID" value="CAH0109140.1"/>
    <property type="molecule type" value="Genomic_DNA"/>
</dbReference>
<dbReference type="Proteomes" id="UP000789390">
    <property type="component" value="Unassembled WGS sequence"/>
</dbReference>
<dbReference type="Gene3D" id="3.50.4.10">
    <property type="entry name" value="Hepatocyte Growth Factor"/>
    <property type="match status" value="1"/>
</dbReference>
<dbReference type="AlphaFoldDB" id="A0A8J2S466"/>
<dbReference type="InterPro" id="IPR003609">
    <property type="entry name" value="Pan_app"/>
</dbReference>
<keyword evidence="1" id="KW-0677">Repeat</keyword>
<name>A0A8J2S466_9CRUS</name>
<proteinExistence type="predicted"/>
<reference evidence="4" key="1">
    <citation type="submission" date="2021-11" db="EMBL/GenBank/DDBJ databases">
        <authorList>
            <person name="Schell T."/>
        </authorList>
    </citation>
    <scope>NUCLEOTIDE SEQUENCE</scope>
    <source>
        <strain evidence="4">M5</strain>
    </source>
</reference>
<dbReference type="InterPro" id="IPR000177">
    <property type="entry name" value="Apple"/>
</dbReference>
<sequence>MAFWPAAVSNAEECASLNPDALTLLTGMEHVTCITPPTEKTPITDPDGFVVTFPLVILVKTDVTFPSNSEQCGGICIANPSCTHFTYSGGNCFLKRITGSLHERFHSGAVCGFILGRSRQPI</sequence>
<evidence type="ECO:0000313" key="5">
    <source>
        <dbReference type="Proteomes" id="UP000789390"/>
    </source>
</evidence>
<dbReference type="GO" id="GO:0006508">
    <property type="term" value="P:proteolysis"/>
    <property type="evidence" value="ECO:0007669"/>
    <property type="project" value="InterPro"/>
</dbReference>